<name>A0ABQ9G3K6_9NEOP</name>
<protein>
    <submittedName>
        <fullName evidence="2">Uncharacterized protein</fullName>
    </submittedName>
</protein>
<comment type="caution">
    <text evidence="2">The sequence shown here is derived from an EMBL/GenBank/DDBJ whole genome shotgun (WGS) entry which is preliminary data.</text>
</comment>
<proteinExistence type="predicted"/>
<feature type="region of interest" description="Disordered" evidence="1">
    <location>
        <begin position="297"/>
        <end position="318"/>
    </location>
</feature>
<dbReference type="Proteomes" id="UP001159363">
    <property type="component" value="Chromosome 15"/>
</dbReference>
<feature type="compositionally biased region" description="Basic and acidic residues" evidence="1">
    <location>
        <begin position="297"/>
        <end position="311"/>
    </location>
</feature>
<reference evidence="2 3" key="1">
    <citation type="submission" date="2023-02" db="EMBL/GenBank/DDBJ databases">
        <title>LHISI_Scaffold_Assembly.</title>
        <authorList>
            <person name="Stuart O.P."/>
            <person name="Cleave R."/>
            <person name="Magrath M.J.L."/>
            <person name="Mikheyev A.S."/>
        </authorList>
    </citation>
    <scope>NUCLEOTIDE SEQUENCE [LARGE SCALE GENOMIC DNA]</scope>
    <source>
        <strain evidence="2">Daus_M_001</strain>
        <tissue evidence="2">Leg muscle</tissue>
    </source>
</reference>
<gene>
    <name evidence="2" type="ORF">PR048_032911</name>
</gene>
<sequence>MRSVWHIRRGYLISGHGFIFTRVRFFASGSCSSKSGLSSPVLTKHTAEYAWMRTLRQFDYKVRSTTVAGATEAPQRELTSMTSDLRIVSKEALRLANMFKSCTTIGWRAQRVVRTRGPFESSLSLPPTFNYARRKAETLVLQFNIVIRDSREEILVMHSLCGLAQCNGRSLSLMMMYVIRGLFIVVLPHIFSRKARNLLNGIILKKWMLVYVKPIPDIEKLFVSEYTRGNEVCKTALKLDVVILSTYNDQHHRAIAVQTETESHGQVTGLYGFLMCLSCAPVKLKEGISWKIKRGDTPLRNEEGKRDESIPRKPLPHGNIRHVPDMRIAIRKYPAHRNSDGTKLRSTSTKHAFNMRKSLELRLYRQRFGEAFHRTGGGRCPDVHTTMLPATAHVPVFAQGYLDGVHTLQRLLGEADCIGASMILLPDSVGHAALRWQTLADISLCCPRVFNNHETKYIVHDSVNPLVPIVTVKGAAYLARHGTGASERYGRHWPAHQVPHRHYAYNLFVEPFLYGTLNGDHIILLRNHCVIIIRYNVDVAGNIDGVKHDAEVPRTNGAVDASFKRKIMVRLEAVQCSERHAHLLENVGLEEANRTTAYPAEGSRSSVWRVVACEFDPSLVAPVCLADKTILSICSACGRTSVTCDLYVFMPAHIVSQWWLHGENRWVYGEPTIPLLAVRPYDPIQMCLGDGILYKHDAVACCSASGLLQLIAPHDLTPPTHTALFCLPVTLPCRPPPPHRAFKLHHHPHYATAPPTFRLDHYQPLPESTLVQTARIHNVHTSRSSAGLQKCSFYREQPIRHIVLDDTEVKHPLILWTPSAHRGITCHQHGRECESDHRVYIVVHSSSGAVFSELGQQRELSVTSRTGRPDPKQMTPQDAATHILATPGLPTSFQTRLTRTIKAEVVFCRASCTAVEIACNIS</sequence>
<evidence type="ECO:0000256" key="1">
    <source>
        <dbReference type="SAM" id="MobiDB-lite"/>
    </source>
</evidence>
<evidence type="ECO:0000313" key="3">
    <source>
        <dbReference type="Proteomes" id="UP001159363"/>
    </source>
</evidence>
<organism evidence="2 3">
    <name type="scientific">Dryococelus australis</name>
    <dbReference type="NCBI Taxonomy" id="614101"/>
    <lineage>
        <taxon>Eukaryota</taxon>
        <taxon>Metazoa</taxon>
        <taxon>Ecdysozoa</taxon>
        <taxon>Arthropoda</taxon>
        <taxon>Hexapoda</taxon>
        <taxon>Insecta</taxon>
        <taxon>Pterygota</taxon>
        <taxon>Neoptera</taxon>
        <taxon>Polyneoptera</taxon>
        <taxon>Phasmatodea</taxon>
        <taxon>Verophasmatodea</taxon>
        <taxon>Anareolatae</taxon>
        <taxon>Phasmatidae</taxon>
        <taxon>Eurycanthinae</taxon>
        <taxon>Dryococelus</taxon>
    </lineage>
</organism>
<accession>A0ABQ9G3K6</accession>
<evidence type="ECO:0000313" key="2">
    <source>
        <dbReference type="EMBL" id="KAJ8867049.1"/>
    </source>
</evidence>
<keyword evidence="3" id="KW-1185">Reference proteome</keyword>
<dbReference type="EMBL" id="JARBHB010000016">
    <property type="protein sequence ID" value="KAJ8867049.1"/>
    <property type="molecule type" value="Genomic_DNA"/>
</dbReference>